<evidence type="ECO:0000313" key="2">
    <source>
        <dbReference type="EMBL" id="CAG8355251.1"/>
    </source>
</evidence>
<name>A0A9W4NBA1_9EURO</name>
<sequence>MVCTRYLSDFLELKLVDCDLDLDLHAIWQEFAGIPTPPPCLSTDSGYPRRILSDAIEPAGSEASGSSSIECYFHLSCDNLSAFKWTGPDPLSMSTQASDFFLYMSAFAFPVELQWIELRLVRFDRRSGKSIGGHLFFLPRGETATWTFRRVRRHLLDTISRHEFGPKGTVFRLSLRPRRESLSHSSRLTLPSLAGLPKTVSLDASFFVHNIFGNYSRGWSTACVVVHHFPVSIN</sequence>
<keyword evidence="3" id="KW-1185">Reference proteome</keyword>
<evidence type="ECO:0000313" key="1">
    <source>
        <dbReference type="EMBL" id="CAG8218165.1"/>
    </source>
</evidence>
<dbReference type="AlphaFoldDB" id="A0A9W4NBA1"/>
<protein>
    <submittedName>
        <fullName evidence="2">Uncharacterized protein</fullName>
    </submittedName>
</protein>
<dbReference type="EMBL" id="CAJVPA010000004">
    <property type="protein sequence ID" value="CAG8218165.1"/>
    <property type="molecule type" value="Genomic_DNA"/>
</dbReference>
<evidence type="ECO:0000313" key="3">
    <source>
        <dbReference type="Proteomes" id="UP001152649"/>
    </source>
</evidence>
<dbReference type="OrthoDB" id="4349275at2759"/>
<gene>
    <name evidence="1" type="ORF">PSALAMII_LOCUS31</name>
    <name evidence="2" type="ORF">PSALAMII_LOCUS3366</name>
</gene>
<proteinExistence type="predicted"/>
<reference evidence="2" key="1">
    <citation type="submission" date="2021-07" db="EMBL/GenBank/DDBJ databases">
        <authorList>
            <person name="Branca A.L. A."/>
        </authorList>
    </citation>
    <scope>NUCLEOTIDE SEQUENCE</scope>
</reference>
<dbReference type="EMBL" id="CAJVPG010000114">
    <property type="protein sequence ID" value="CAG8355251.1"/>
    <property type="molecule type" value="Genomic_DNA"/>
</dbReference>
<dbReference type="Proteomes" id="UP001152646">
    <property type="component" value="Unassembled WGS sequence"/>
</dbReference>
<accession>A0A9W4NBA1</accession>
<organism evidence="2 3">
    <name type="scientific">Penicillium salamii</name>
    <dbReference type="NCBI Taxonomy" id="1612424"/>
    <lineage>
        <taxon>Eukaryota</taxon>
        <taxon>Fungi</taxon>
        <taxon>Dikarya</taxon>
        <taxon>Ascomycota</taxon>
        <taxon>Pezizomycotina</taxon>
        <taxon>Eurotiomycetes</taxon>
        <taxon>Eurotiomycetidae</taxon>
        <taxon>Eurotiales</taxon>
        <taxon>Aspergillaceae</taxon>
        <taxon>Penicillium</taxon>
    </lineage>
</organism>
<dbReference type="Proteomes" id="UP001152649">
    <property type="component" value="Unassembled WGS sequence"/>
</dbReference>
<comment type="caution">
    <text evidence="2">The sequence shown here is derived from an EMBL/GenBank/DDBJ whole genome shotgun (WGS) entry which is preliminary data.</text>
</comment>